<dbReference type="SMART" id="SM00220">
    <property type="entry name" value="S_TKc"/>
    <property type="match status" value="1"/>
</dbReference>
<feature type="transmembrane region" description="Helical" evidence="6">
    <location>
        <begin position="398"/>
        <end position="417"/>
    </location>
</feature>
<name>A0A543CE37_9ACTN</name>
<evidence type="ECO:0000256" key="3">
    <source>
        <dbReference type="ARBA" id="ARBA00022777"/>
    </source>
</evidence>
<evidence type="ECO:0000313" key="9">
    <source>
        <dbReference type="Proteomes" id="UP000316096"/>
    </source>
</evidence>
<keyword evidence="2 5" id="KW-0547">Nucleotide-binding</keyword>
<organism evidence="8 9">
    <name type="scientific">Actinoallomurus bryophytorum</name>
    <dbReference type="NCBI Taxonomy" id="1490222"/>
    <lineage>
        <taxon>Bacteria</taxon>
        <taxon>Bacillati</taxon>
        <taxon>Actinomycetota</taxon>
        <taxon>Actinomycetes</taxon>
        <taxon>Streptosporangiales</taxon>
        <taxon>Thermomonosporaceae</taxon>
        <taxon>Actinoallomurus</taxon>
    </lineage>
</organism>
<protein>
    <submittedName>
        <fullName evidence="8">Serine/threonine protein kinase</fullName>
    </submittedName>
</protein>
<evidence type="ECO:0000259" key="7">
    <source>
        <dbReference type="PROSITE" id="PS50011"/>
    </source>
</evidence>
<dbReference type="PROSITE" id="PS00108">
    <property type="entry name" value="PROTEIN_KINASE_ST"/>
    <property type="match status" value="1"/>
</dbReference>
<dbReference type="InterPro" id="IPR000719">
    <property type="entry name" value="Prot_kinase_dom"/>
</dbReference>
<keyword evidence="6" id="KW-0472">Membrane</keyword>
<evidence type="ECO:0000256" key="5">
    <source>
        <dbReference type="PROSITE-ProRule" id="PRU10141"/>
    </source>
</evidence>
<keyword evidence="6" id="KW-0812">Transmembrane</keyword>
<dbReference type="GO" id="GO:0004674">
    <property type="term" value="F:protein serine/threonine kinase activity"/>
    <property type="evidence" value="ECO:0007669"/>
    <property type="project" value="UniProtKB-KW"/>
</dbReference>
<evidence type="ECO:0000313" key="8">
    <source>
        <dbReference type="EMBL" id="TQL95361.1"/>
    </source>
</evidence>
<evidence type="ECO:0000256" key="2">
    <source>
        <dbReference type="ARBA" id="ARBA00022741"/>
    </source>
</evidence>
<feature type="transmembrane region" description="Helical" evidence="6">
    <location>
        <begin position="438"/>
        <end position="458"/>
    </location>
</feature>
<dbReference type="PROSITE" id="PS00107">
    <property type="entry name" value="PROTEIN_KINASE_ATP"/>
    <property type="match status" value="1"/>
</dbReference>
<dbReference type="InterPro" id="IPR017441">
    <property type="entry name" value="Protein_kinase_ATP_BS"/>
</dbReference>
<dbReference type="EMBL" id="VFOZ01000001">
    <property type="protein sequence ID" value="TQL95361.1"/>
    <property type="molecule type" value="Genomic_DNA"/>
</dbReference>
<dbReference type="Gene3D" id="1.10.510.10">
    <property type="entry name" value="Transferase(Phosphotransferase) domain 1"/>
    <property type="match status" value="1"/>
</dbReference>
<dbReference type="Proteomes" id="UP000316096">
    <property type="component" value="Unassembled WGS sequence"/>
</dbReference>
<sequence length="487" mass="51327">MTPVEGSDTERAGPYRLLEFIGEGGMGVVRRGLDHRGHEVAVKLLKPELAVNADFRRRLAREVDTMRRVRSPYVAEVLDADVSAERPYVVTRFIKGSPLDDTVRASGPLSGEALRRLAAGLAEALVAIHGAGVVHRDLKPTNVMLVGGVPVVIDFGIAHAVDATRLTRLGQVVGTPGYMGPEIIEGATPGPAVDVYGWAATVTFAAIGRSPFGTGSLESVLARIASGRPDLDGVPPWLDPLLRAALERDPARRPSAPRLVERMRGAGPEVPVLPAAAEETLPDRTAPARRPSLRVYKVLAYVSIGGAAAACAVLPFLGGAGVVAAGWYLRAGDSAVRNRRVPVRTAGELVLAPTGGGRIRSTAMLVPAVTYAGLAATAVGTSLFVREKLEGTVASGGITKWTAVVFAYMILAGPRVMAPRRQLVRLLSALARDRRATARAGLLIAALAVGAAVAGWVLPPYWWPLPPPDRVLGRLADLAEDLIRDLG</sequence>
<feature type="transmembrane region" description="Helical" evidence="6">
    <location>
        <begin position="298"/>
        <end position="329"/>
    </location>
</feature>
<dbReference type="GO" id="GO:0005524">
    <property type="term" value="F:ATP binding"/>
    <property type="evidence" value="ECO:0007669"/>
    <property type="project" value="UniProtKB-UniRule"/>
</dbReference>
<dbReference type="CDD" id="cd14014">
    <property type="entry name" value="STKc_PknB_like"/>
    <property type="match status" value="1"/>
</dbReference>
<keyword evidence="8" id="KW-0723">Serine/threonine-protein kinase</keyword>
<reference evidence="8 9" key="1">
    <citation type="submission" date="2019-06" db="EMBL/GenBank/DDBJ databases">
        <title>Sequencing the genomes of 1000 actinobacteria strains.</title>
        <authorList>
            <person name="Klenk H.-P."/>
        </authorList>
    </citation>
    <scope>NUCLEOTIDE SEQUENCE [LARGE SCALE GENOMIC DNA]</scope>
    <source>
        <strain evidence="8 9">DSM 102200</strain>
    </source>
</reference>
<dbReference type="Pfam" id="PF00069">
    <property type="entry name" value="Pkinase"/>
    <property type="match status" value="1"/>
</dbReference>
<keyword evidence="3 8" id="KW-0418">Kinase</keyword>
<feature type="transmembrane region" description="Helical" evidence="6">
    <location>
        <begin position="365"/>
        <end position="386"/>
    </location>
</feature>
<dbReference type="InterPro" id="IPR011009">
    <property type="entry name" value="Kinase-like_dom_sf"/>
</dbReference>
<evidence type="ECO:0000256" key="1">
    <source>
        <dbReference type="ARBA" id="ARBA00022679"/>
    </source>
</evidence>
<dbReference type="Gene3D" id="3.30.200.20">
    <property type="entry name" value="Phosphorylase Kinase, domain 1"/>
    <property type="match status" value="1"/>
</dbReference>
<feature type="domain" description="Protein kinase" evidence="7">
    <location>
        <begin position="15"/>
        <end position="273"/>
    </location>
</feature>
<dbReference type="PANTHER" id="PTHR43289">
    <property type="entry name" value="MITOGEN-ACTIVATED PROTEIN KINASE KINASE KINASE 20-RELATED"/>
    <property type="match status" value="1"/>
</dbReference>
<dbReference type="PANTHER" id="PTHR43289:SF34">
    <property type="entry name" value="SERINE_THREONINE-PROTEIN KINASE YBDM-RELATED"/>
    <property type="match status" value="1"/>
</dbReference>
<dbReference type="PROSITE" id="PS50011">
    <property type="entry name" value="PROTEIN_KINASE_DOM"/>
    <property type="match status" value="1"/>
</dbReference>
<keyword evidence="4 5" id="KW-0067">ATP-binding</keyword>
<dbReference type="InterPro" id="IPR008271">
    <property type="entry name" value="Ser/Thr_kinase_AS"/>
</dbReference>
<proteinExistence type="predicted"/>
<feature type="binding site" evidence="5">
    <location>
        <position position="43"/>
    </location>
    <ligand>
        <name>ATP</name>
        <dbReference type="ChEBI" id="CHEBI:30616"/>
    </ligand>
</feature>
<keyword evidence="1" id="KW-0808">Transferase</keyword>
<comment type="caution">
    <text evidence="8">The sequence shown here is derived from an EMBL/GenBank/DDBJ whole genome shotgun (WGS) entry which is preliminary data.</text>
</comment>
<evidence type="ECO:0000256" key="6">
    <source>
        <dbReference type="SAM" id="Phobius"/>
    </source>
</evidence>
<keyword evidence="9" id="KW-1185">Reference proteome</keyword>
<gene>
    <name evidence="8" type="ORF">FB559_0864</name>
</gene>
<dbReference type="AlphaFoldDB" id="A0A543CE37"/>
<dbReference type="SUPFAM" id="SSF56112">
    <property type="entry name" value="Protein kinase-like (PK-like)"/>
    <property type="match status" value="1"/>
</dbReference>
<keyword evidence="6" id="KW-1133">Transmembrane helix</keyword>
<evidence type="ECO:0000256" key="4">
    <source>
        <dbReference type="ARBA" id="ARBA00022840"/>
    </source>
</evidence>
<accession>A0A543CE37</accession>